<proteinExistence type="predicted"/>
<sequence>MRAMIKPLGQGPPLLPLLVIMHSFIAMFGMTVMLLAAAARVLAAPAQKPASVGEDLSADYSGAGGRSILNHAAPVVI</sequence>
<name>A0ABR1U211_9PEZI</name>
<gene>
    <name evidence="1" type="ORF">PG993_003531</name>
</gene>
<organism evidence="1 2">
    <name type="scientific">Apiospora rasikravindrae</name>
    <dbReference type="NCBI Taxonomy" id="990691"/>
    <lineage>
        <taxon>Eukaryota</taxon>
        <taxon>Fungi</taxon>
        <taxon>Dikarya</taxon>
        <taxon>Ascomycota</taxon>
        <taxon>Pezizomycotina</taxon>
        <taxon>Sordariomycetes</taxon>
        <taxon>Xylariomycetidae</taxon>
        <taxon>Amphisphaeriales</taxon>
        <taxon>Apiosporaceae</taxon>
        <taxon>Apiospora</taxon>
    </lineage>
</organism>
<keyword evidence="2" id="KW-1185">Reference proteome</keyword>
<evidence type="ECO:0000313" key="2">
    <source>
        <dbReference type="Proteomes" id="UP001444661"/>
    </source>
</evidence>
<evidence type="ECO:0000313" key="1">
    <source>
        <dbReference type="EMBL" id="KAK8052146.1"/>
    </source>
</evidence>
<dbReference type="Proteomes" id="UP001444661">
    <property type="component" value="Unassembled WGS sequence"/>
</dbReference>
<reference evidence="1 2" key="1">
    <citation type="submission" date="2023-01" db="EMBL/GenBank/DDBJ databases">
        <title>Analysis of 21 Apiospora genomes using comparative genomics revels a genus with tremendous synthesis potential of carbohydrate active enzymes and secondary metabolites.</title>
        <authorList>
            <person name="Sorensen T."/>
        </authorList>
    </citation>
    <scope>NUCLEOTIDE SEQUENCE [LARGE SCALE GENOMIC DNA]</scope>
    <source>
        <strain evidence="1 2">CBS 33761</strain>
    </source>
</reference>
<accession>A0ABR1U211</accession>
<comment type="caution">
    <text evidence="1">The sequence shown here is derived from an EMBL/GenBank/DDBJ whole genome shotgun (WGS) entry which is preliminary data.</text>
</comment>
<dbReference type="EMBL" id="JAQQWK010000002">
    <property type="protein sequence ID" value="KAK8052146.1"/>
    <property type="molecule type" value="Genomic_DNA"/>
</dbReference>
<protein>
    <submittedName>
        <fullName evidence="1">Uncharacterized protein</fullName>
    </submittedName>
</protein>